<dbReference type="InParanoid" id="F5Y7Q6"/>
<reference evidence="3 4" key="2">
    <citation type="journal article" date="2011" name="ISME J.">
        <title>RNA-seq reveals cooperative metabolic interactions between two termite-gut spirochete species in co-culture.</title>
        <authorList>
            <person name="Rosenthal A.Z."/>
            <person name="Matson E.G."/>
            <person name="Eldar A."/>
            <person name="Leadbetter J.R."/>
        </authorList>
    </citation>
    <scope>NUCLEOTIDE SEQUENCE [LARGE SCALE GENOMIC DNA]</scope>
    <source>
        <strain evidence="4">ATCC BAA-888 / DSM 13862 / ZAS-9</strain>
    </source>
</reference>
<dbReference type="Gene3D" id="3.30.1370.110">
    <property type="match status" value="1"/>
</dbReference>
<evidence type="ECO:0000313" key="4">
    <source>
        <dbReference type="Proteomes" id="UP000009222"/>
    </source>
</evidence>
<dbReference type="STRING" id="545695.TREAZ_3464"/>
<dbReference type="SUPFAM" id="SSF160443">
    <property type="entry name" value="SMR domain-like"/>
    <property type="match status" value="1"/>
</dbReference>
<dbReference type="Proteomes" id="UP000009222">
    <property type="component" value="Chromosome"/>
</dbReference>
<dbReference type="EMBL" id="CP001841">
    <property type="protein sequence ID" value="AEF80526.1"/>
    <property type="molecule type" value="Genomic_DNA"/>
</dbReference>
<dbReference type="SMART" id="SM00463">
    <property type="entry name" value="SMR"/>
    <property type="match status" value="1"/>
</dbReference>
<sequence length="131" mass="14420">MDFGNIMDAWLEKNGIPDKDAEIGEKQPSSQDRRRRLLRKEPDASLDLHNMTQEEAWLALDAFFRAGQQQGFEKLLVIHGKGNHPGSDAVLRDLTRKFIENCPFAGESGHSPAAAGGSGATWVLLKPLANP</sequence>
<dbReference type="PANTHER" id="PTHR35562">
    <property type="entry name" value="DNA ENDONUCLEASE SMRA-RELATED"/>
    <property type="match status" value="1"/>
</dbReference>
<name>F5Y7Q6_LEAAZ</name>
<dbReference type="InterPro" id="IPR002625">
    <property type="entry name" value="Smr_dom"/>
</dbReference>
<dbReference type="eggNOG" id="COG2840">
    <property type="taxonomic scope" value="Bacteria"/>
</dbReference>
<reference evidence="4" key="1">
    <citation type="submission" date="2009-12" db="EMBL/GenBank/DDBJ databases">
        <title>Complete sequence of Treponema azotonutricium strain ZAS-9.</title>
        <authorList>
            <person name="Tetu S.G."/>
            <person name="Matson E."/>
            <person name="Ren Q."/>
            <person name="Seshadri R."/>
            <person name="Elbourne L."/>
            <person name="Hassan K.A."/>
            <person name="Durkin A."/>
            <person name="Radune D."/>
            <person name="Mohamoud Y."/>
            <person name="Shay R."/>
            <person name="Jin S."/>
            <person name="Zhang X."/>
            <person name="Lucey K."/>
            <person name="Ballor N.R."/>
            <person name="Ottesen E."/>
            <person name="Rosenthal R."/>
            <person name="Allen A."/>
            <person name="Leadbetter J.R."/>
            <person name="Paulsen I.T."/>
        </authorList>
    </citation>
    <scope>NUCLEOTIDE SEQUENCE [LARGE SCALE GENOMIC DNA]</scope>
    <source>
        <strain evidence="4">ATCC BAA-888 / DSM 13862 / ZAS-9</strain>
    </source>
</reference>
<evidence type="ECO:0000313" key="3">
    <source>
        <dbReference type="EMBL" id="AEF80526.1"/>
    </source>
</evidence>
<dbReference type="HOGENOM" id="CLU_055978_3_0_12"/>
<feature type="region of interest" description="Disordered" evidence="1">
    <location>
        <begin position="17"/>
        <end position="45"/>
    </location>
</feature>
<protein>
    <submittedName>
        <fullName evidence="3">Smr domain protein</fullName>
    </submittedName>
</protein>
<dbReference type="AlphaFoldDB" id="F5Y7Q6"/>
<evidence type="ECO:0000259" key="2">
    <source>
        <dbReference type="PROSITE" id="PS50828"/>
    </source>
</evidence>
<dbReference type="PANTHER" id="PTHR35562:SF2">
    <property type="entry name" value="DNA ENDONUCLEASE SMRA-RELATED"/>
    <property type="match status" value="1"/>
</dbReference>
<keyword evidence="4" id="KW-1185">Reference proteome</keyword>
<gene>
    <name evidence="3" type="ordered locus">TREAZ_3464</name>
</gene>
<dbReference type="PROSITE" id="PS50828">
    <property type="entry name" value="SMR"/>
    <property type="match status" value="1"/>
</dbReference>
<feature type="domain" description="Smr" evidence="2">
    <location>
        <begin position="46"/>
        <end position="126"/>
    </location>
</feature>
<accession>F5Y7Q6</accession>
<dbReference type="KEGG" id="taz:TREAZ_3464"/>
<evidence type="ECO:0000256" key="1">
    <source>
        <dbReference type="SAM" id="MobiDB-lite"/>
    </source>
</evidence>
<dbReference type="Pfam" id="PF01713">
    <property type="entry name" value="Smr"/>
    <property type="match status" value="1"/>
</dbReference>
<dbReference type="InterPro" id="IPR036063">
    <property type="entry name" value="Smr_dom_sf"/>
</dbReference>
<dbReference type="RefSeq" id="WP_015712110.1">
    <property type="nucleotide sequence ID" value="NC_015577.1"/>
</dbReference>
<organism evidence="3 4">
    <name type="scientific">Leadbettera azotonutricia (strain ATCC BAA-888 / DSM 13862 / ZAS-9)</name>
    <name type="common">Treponema azotonutricium</name>
    <dbReference type="NCBI Taxonomy" id="545695"/>
    <lineage>
        <taxon>Bacteria</taxon>
        <taxon>Pseudomonadati</taxon>
        <taxon>Spirochaetota</taxon>
        <taxon>Spirochaetia</taxon>
        <taxon>Spirochaetales</taxon>
        <taxon>Breznakiellaceae</taxon>
        <taxon>Leadbettera</taxon>
    </lineage>
</organism>
<proteinExistence type="predicted"/>